<proteinExistence type="predicted"/>
<gene>
    <name evidence="1" type="ORF">NM688_g1953</name>
</gene>
<accession>A0ACC1TA15</accession>
<evidence type="ECO:0000313" key="1">
    <source>
        <dbReference type="EMBL" id="KAJ3556576.1"/>
    </source>
</evidence>
<reference evidence="1" key="1">
    <citation type="submission" date="2022-07" db="EMBL/GenBank/DDBJ databases">
        <title>Genome Sequence of Phlebia brevispora.</title>
        <authorList>
            <person name="Buettner E."/>
        </authorList>
    </citation>
    <scope>NUCLEOTIDE SEQUENCE</scope>
    <source>
        <strain evidence="1">MPL23</strain>
    </source>
</reference>
<evidence type="ECO:0000313" key="2">
    <source>
        <dbReference type="Proteomes" id="UP001148662"/>
    </source>
</evidence>
<dbReference type="Proteomes" id="UP001148662">
    <property type="component" value="Unassembled WGS sequence"/>
</dbReference>
<organism evidence="1 2">
    <name type="scientific">Phlebia brevispora</name>
    <dbReference type="NCBI Taxonomy" id="194682"/>
    <lineage>
        <taxon>Eukaryota</taxon>
        <taxon>Fungi</taxon>
        <taxon>Dikarya</taxon>
        <taxon>Basidiomycota</taxon>
        <taxon>Agaricomycotina</taxon>
        <taxon>Agaricomycetes</taxon>
        <taxon>Polyporales</taxon>
        <taxon>Meruliaceae</taxon>
        <taxon>Phlebia</taxon>
    </lineage>
</organism>
<dbReference type="EMBL" id="JANHOG010000229">
    <property type="protein sequence ID" value="KAJ3556576.1"/>
    <property type="molecule type" value="Genomic_DNA"/>
</dbReference>
<keyword evidence="2" id="KW-1185">Reference proteome</keyword>
<protein>
    <submittedName>
        <fullName evidence="1">Uncharacterized protein</fullName>
    </submittedName>
</protein>
<name>A0ACC1TA15_9APHY</name>
<sequence>MAIEPRLYLDFGVDDIADSPPSSWLPTPEAEYFIDMSPVPDSAMRPNGAAPPVHGATGAILSPTEEKKRLRLTHLPKRKDIKAPFPRTPGSVDPNNPPWPAFRGYHTYSFANATMGHRLPTILGKAIDDVIVTLNQESSEDRIVDLVECIERMEELKRELEEHAKLRPVIDDGEADVALWNKEIAKYFLGKDFMNATWLFAEAYKYRRLRECFSVSKFWQGYDVFFRQKCDTFSRSSDAVFELSMRFAEQFKHEQTLSDVEKVEAERLMFMELSQGECVCLWGNSTDLSLLINMTEEQIKSLQSTGGEALAETEKNILGNHMERLWEIVKETKERGSRMLNGQKEGSSGPGGRIDFVLDNAGFELYCDCFGFSADFLLQTGYASQIRFHGKRYPWFVSDVTMKDWAWLLNTMTYGHLFPNATPEEMESLRRLGRRWKQYEKEGKWIYEAHPFWCTGYTFWDLHKEAPDLFLHLSRSDLVIFKGDLNHRKLTYDCAAPASTTFEEAIGPMASASGAPKVCSMRTIKSDVVVGLGDKGDQLAERLDKEEPGWKISGKYAVILVSEGRPGEKVFFA</sequence>
<comment type="caution">
    <text evidence="1">The sequence shown here is derived from an EMBL/GenBank/DDBJ whole genome shotgun (WGS) entry which is preliminary data.</text>
</comment>